<dbReference type="EMBL" id="JAUTFT010000001">
    <property type="protein sequence ID" value="MDW8634205.1"/>
    <property type="molecule type" value="Genomic_DNA"/>
</dbReference>
<gene>
    <name evidence="1" type="ORF">ERS132393_00032</name>
    <name evidence="2" type="ORF">Q7V77_00480</name>
</gene>
<dbReference type="EMBL" id="FIGG01000001">
    <property type="protein sequence ID" value="CYU25437.1"/>
    <property type="molecule type" value="Genomic_DNA"/>
</dbReference>
<reference evidence="2" key="2">
    <citation type="submission" date="2023-07" db="EMBL/GenBank/DDBJ databases">
        <title>Characterization of virulence traits, antimicrobial resistance genes carried by mobile genetic elements and competence in Streptococcus suis strains isolated in France.</title>
        <authorList>
            <person name="Dechene-Tempier M."/>
            <person name="Marois-Crehan C."/>
            <person name="De Boisseson C."/>
            <person name="Lucas P."/>
            <person name="Bougeard S."/>
            <person name="Libante V."/>
            <person name="Payot S."/>
        </authorList>
    </citation>
    <scope>NUCLEOTIDE SEQUENCE</scope>
    <source>
        <strain evidence="2">1532</strain>
    </source>
</reference>
<name>A0A116K9T8_STRSU</name>
<dbReference type="AlphaFoldDB" id="A0A116K9T8"/>
<organism evidence="1 3">
    <name type="scientific">Streptococcus suis</name>
    <dbReference type="NCBI Taxonomy" id="1307"/>
    <lineage>
        <taxon>Bacteria</taxon>
        <taxon>Bacillati</taxon>
        <taxon>Bacillota</taxon>
        <taxon>Bacilli</taxon>
        <taxon>Lactobacillales</taxon>
        <taxon>Streptococcaceae</taxon>
        <taxon>Streptococcus</taxon>
    </lineage>
</organism>
<protein>
    <submittedName>
        <fullName evidence="1">Phage protein</fullName>
    </submittedName>
</protein>
<accession>A0A116K9T8</accession>
<proteinExistence type="predicted"/>
<sequence>MTKAETVRKYFIDNPNATVDDAVENLASAGLDKRSININLKRDIERGNAIANIDGTFDYSLLTDAKMKAADLLAWKQEIRQALVEQLLDANKVETDSNQIRLNAKVINQLLSEI</sequence>
<evidence type="ECO:0000313" key="2">
    <source>
        <dbReference type="EMBL" id="MDW8634205.1"/>
    </source>
</evidence>
<reference evidence="1 3" key="1">
    <citation type="submission" date="2016-02" db="EMBL/GenBank/DDBJ databases">
        <authorList>
            <consortium name="Pathogen Informatics"/>
        </authorList>
    </citation>
    <scope>NUCLEOTIDE SEQUENCE [LARGE SCALE GENOMIC DNA]</scope>
    <source>
        <strain evidence="1 3">LSS31</strain>
    </source>
</reference>
<evidence type="ECO:0000313" key="3">
    <source>
        <dbReference type="Proteomes" id="UP000072530"/>
    </source>
</evidence>
<dbReference type="Proteomes" id="UP001272448">
    <property type="component" value="Unassembled WGS sequence"/>
</dbReference>
<evidence type="ECO:0000313" key="1">
    <source>
        <dbReference type="EMBL" id="CYU25437.1"/>
    </source>
</evidence>
<dbReference type="RefSeq" id="WP_044669126.1">
    <property type="nucleotide sequence ID" value="NZ_CEDJ01000003.1"/>
</dbReference>
<dbReference type="Proteomes" id="UP000072530">
    <property type="component" value="Unassembled WGS sequence"/>
</dbReference>